<reference evidence="2" key="1">
    <citation type="journal article" date="2013" name="Stand. Genomic Sci.">
        <title>Complete genome sequence of Coriobacterium glomerans type strain (PW2(T)) from the midgut of Pyrrhocoris apterus L. (red soldier bug).</title>
        <authorList>
            <person name="Stackebrandt E."/>
            <person name="Zeytun A."/>
            <person name="Lapidus A."/>
            <person name="Nolan M."/>
            <person name="Lucas S."/>
            <person name="Hammon N."/>
            <person name="Deshpande S."/>
            <person name="Cheng J.F."/>
            <person name="Tapia R."/>
            <person name="Goodwin L.A."/>
            <person name="Pitluck S."/>
            <person name="Liolios K."/>
            <person name="Pagani I."/>
            <person name="Ivanova N."/>
            <person name="Mavromatis K."/>
            <person name="Mikhailova N."/>
            <person name="Huntemann M."/>
            <person name="Pati A."/>
            <person name="Chen A."/>
            <person name="Palaniappan K."/>
            <person name="Chang Y.J."/>
            <person name="Land M."/>
            <person name="Hauser L."/>
            <person name="Rohde M."/>
            <person name="Pukall R."/>
            <person name="Goker M."/>
            <person name="Detter J.C."/>
            <person name="Woyke T."/>
            <person name="Bristow J."/>
            <person name="Eisen J.A."/>
            <person name="Markowitz V."/>
            <person name="Hugenholtz P."/>
            <person name="Kyrpides N.C."/>
            <person name="Klenk H.P."/>
        </authorList>
    </citation>
    <scope>NUCLEOTIDE SEQUENCE</scope>
    <source>
        <strain evidence="2">ATCC 49209 / DSM 20642 / JCM 10262 / PW2</strain>
    </source>
</reference>
<dbReference type="KEGG" id="cgo:Corgl_0832"/>
<gene>
    <name evidence="1" type="ordered locus">Corgl_0832</name>
</gene>
<evidence type="ECO:0000313" key="1">
    <source>
        <dbReference type="EMBL" id="AEB06945.1"/>
    </source>
</evidence>
<dbReference type="AlphaFoldDB" id="F2N7Q3"/>
<keyword evidence="2" id="KW-1185">Reference proteome</keyword>
<protein>
    <submittedName>
        <fullName evidence="1">Uncharacterized protein</fullName>
    </submittedName>
</protein>
<dbReference type="Proteomes" id="UP000006851">
    <property type="component" value="Chromosome"/>
</dbReference>
<dbReference type="HOGENOM" id="CLU_3151779_0_0_11"/>
<proteinExistence type="predicted"/>
<evidence type="ECO:0000313" key="2">
    <source>
        <dbReference type="Proteomes" id="UP000006851"/>
    </source>
</evidence>
<accession>F2N7Q3</accession>
<organism evidence="1 2">
    <name type="scientific">Coriobacterium glomerans (strain ATCC 49209 / DSM 20642 / JCM 10262 / PW2)</name>
    <dbReference type="NCBI Taxonomy" id="700015"/>
    <lineage>
        <taxon>Bacteria</taxon>
        <taxon>Bacillati</taxon>
        <taxon>Actinomycetota</taxon>
        <taxon>Coriobacteriia</taxon>
        <taxon>Coriobacteriales</taxon>
        <taxon>Coriobacteriaceae</taxon>
        <taxon>Coriobacterium</taxon>
    </lineage>
</organism>
<dbReference type="EMBL" id="CP002628">
    <property type="protein sequence ID" value="AEB06945.1"/>
    <property type="molecule type" value="Genomic_DNA"/>
</dbReference>
<sequence length="48" mass="5165">MSSAQQGTEITLVGRIAKARDRFGFYRVGAVQVDEGGVGTDGRDRAHQ</sequence>
<dbReference type="RefSeq" id="WP_013708688.1">
    <property type="nucleotide sequence ID" value="NC_015389.1"/>
</dbReference>
<name>F2N7Q3_CORGP</name>